<dbReference type="InterPro" id="IPR050107">
    <property type="entry name" value="ABC_carbohydrate_import_ATPase"/>
</dbReference>
<proteinExistence type="inferred from homology"/>
<sequence length="499" mass="53469">MTEPLVQMRGISKAYPGVVALRDVDFAIGRGEVRALLGKNGAGKSTLVKILAGVERPDEGSILMDGAPVSLRTPMDGIKAGIATVHQELSVVPELSIAENVFLGRWPKRGGGIDWRAMEREAHAALEVLGLDLDPRQPVARISVAQRQLVEIARALRQGARLLILDEPTSSLVAQEAETLIRVVRRLAEQGTSVIYISHRMDEIRRVAQSLTVMRDGRHIATTAVGDVTNRQIVEMLLGSTQAEGEVVRSAPAKRSPLLSIRGLEVAPRIQDASFEIRAGEVLGIAGVLGSGRTELLQAIAGLRTIDSGSMTLSGSDFRPASLRDARANGIFMTPEDRRGEGAVMMLGIDENLVMASWGSVSRGGVIDRAAMREKVTASIRALGIKLAHPSEPLGNLSGGNQQKVVIGKALNAAPRILLLDEPTRGVDIGAKRQIYQLMRKAAEEGLAVVFVSGEIEEFCEVCDRVLILRGGSITAEVEGEAIRTETLSELTTGEQGVH</sequence>
<keyword evidence="4" id="KW-0677">Repeat</keyword>
<dbReference type="PROSITE" id="PS00211">
    <property type="entry name" value="ABC_TRANSPORTER_1"/>
    <property type="match status" value="1"/>
</dbReference>
<evidence type="ECO:0000256" key="3">
    <source>
        <dbReference type="ARBA" id="ARBA00022597"/>
    </source>
</evidence>
<evidence type="ECO:0000256" key="5">
    <source>
        <dbReference type="ARBA" id="ARBA00022741"/>
    </source>
</evidence>
<dbReference type="PANTHER" id="PTHR43790">
    <property type="entry name" value="CARBOHYDRATE TRANSPORT ATP-BINDING PROTEIN MG119-RELATED"/>
    <property type="match status" value="1"/>
</dbReference>
<evidence type="ECO:0000313" key="9">
    <source>
        <dbReference type="EMBL" id="MCQ4628634.1"/>
    </source>
</evidence>
<evidence type="ECO:0000256" key="6">
    <source>
        <dbReference type="ARBA" id="ARBA00022840"/>
    </source>
</evidence>
<evidence type="ECO:0000256" key="4">
    <source>
        <dbReference type="ARBA" id="ARBA00022737"/>
    </source>
</evidence>
<dbReference type="SUPFAM" id="SSF52540">
    <property type="entry name" value="P-loop containing nucleoside triphosphate hydrolases"/>
    <property type="match status" value="2"/>
</dbReference>
<feature type="domain" description="ABC transporter" evidence="8">
    <location>
        <begin position="248"/>
        <end position="496"/>
    </location>
</feature>
<feature type="domain" description="ABC transporter" evidence="8">
    <location>
        <begin position="6"/>
        <end position="241"/>
    </location>
</feature>
<evidence type="ECO:0000259" key="8">
    <source>
        <dbReference type="PROSITE" id="PS50893"/>
    </source>
</evidence>
<keyword evidence="10" id="KW-1185">Reference proteome</keyword>
<evidence type="ECO:0000256" key="7">
    <source>
        <dbReference type="ARBA" id="ARBA00023136"/>
    </source>
</evidence>
<protein>
    <submittedName>
        <fullName evidence="9">Sugar ABC transporter ATP-binding protein</fullName>
    </submittedName>
</protein>
<evidence type="ECO:0000256" key="2">
    <source>
        <dbReference type="ARBA" id="ARBA00022448"/>
    </source>
</evidence>
<accession>A0ABT1R0D5</accession>
<keyword evidence="3" id="KW-0762">Sugar transport</keyword>
<reference evidence="9" key="1">
    <citation type="submission" date="2021-07" db="EMBL/GenBank/DDBJ databases">
        <title>Shinella sp. nov., a novel member of the genus Shinella from water.</title>
        <authorList>
            <person name="Deng Y."/>
        </authorList>
    </citation>
    <scope>NUCLEOTIDE SEQUENCE</scope>
    <source>
        <strain evidence="9">CPCC 100929</strain>
    </source>
</reference>
<dbReference type="Proteomes" id="UP000996601">
    <property type="component" value="Unassembled WGS sequence"/>
</dbReference>
<name>A0ABT1R0D5_9HYPH</name>
<dbReference type="EMBL" id="WHSB02000001">
    <property type="protein sequence ID" value="MCQ4628634.1"/>
    <property type="molecule type" value="Genomic_DNA"/>
</dbReference>
<dbReference type="PANTHER" id="PTHR43790:SF9">
    <property type="entry name" value="GALACTOFURANOSE TRANSPORTER ATP-BINDING PROTEIN YTFR"/>
    <property type="match status" value="1"/>
</dbReference>
<dbReference type="InterPro" id="IPR003593">
    <property type="entry name" value="AAA+_ATPase"/>
</dbReference>
<dbReference type="InterPro" id="IPR017871">
    <property type="entry name" value="ABC_transporter-like_CS"/>
</dbReference>
<keyword evidence="6 9" id="KW-0067">ATP-binding</keyword>
<evidence type="ECO:0000313" key="10">
    <source>
        <dbReference type="Proteomes" id="UP000996601"/>
    </source>
</evidence>
<keyword evidence="7" id="KW-0472">Membrane</keyword>
<dbReference type="Pfam" id="PF00005">
    <property type="entry name" value="ABC_tran"/>
    <property type="match status" value="2"/>
</dbReference>
<dbReference type="PROSITE" id="PS50893">
    <property type="entry name" value="ABC_TRANSPORTER_2"/>
    <property type="match status" value="2"/>
</dbReference>
<dbReference type="SMART" id="SM00382">
    <property type="entry name" value="AAA"/>
    <property type="match status" value="2"/>
</dbReference>
<comment type="caution">
    <text evidence="9">The sequence shown here is derived from an EMBL/GenBank/DDBJ whole genome shotgun (WGS) entry which is preliminary data.</text>
</comment>
<keyword evidence="5" id="KW-0547">Nucleotide-binding</keyword>
<gene>
    <name evidence="9" type="ORF">GB927_001225</name>
</gene>
<dbReference type="RefSeq" id="WP_256114685.1">
    <property type="nucleotide sequence ID" value="NZ_WHSB02000001.1"/>
</dbReference>
<dbReference type="CDD" id="cd03216">
    <property type="entry name" value="ABC_Carb_Monos_I"/>
    <property type="match status" value="1"/>
</dbReference>
<dbReference type="Gene3D" id="3.40.50.300">
    <property type="entry name" value="P-loop containing nucleotide triphosphate hydrolases"/>
    <property type="match status" value="2"/>
</dbReference>
<keyword evidence="2" id="KW-0813">Transport</keyword>
<comment type="similarity">
    <text evidence="1">Belongs to the ABC transporter superfamily.</text>
</comment>
<organism evidence="9 10">
    <name type="scientific">Shinella lacus</name>
    <dbReference type="NCBI Taxonomy" id="2654216"/>
    <lineage>
        <taxon>Bacteria</taxon>
        <taxon>Pseudomonadati</taxon>
        <taxon>Pseudomonadota</taxon>
        <taxon>Alphaproteobacteria</taxon>
        <taxon>Hyphomicrobiales</taxon>
        <taxon>Rhizobiaceae</taxon>
        <taxon>Shinella</taxon>
    </lineage>
</organism>
<dbReference type="InterPro" id="IPR003439">
    <property type="entry name" value="ABC_transporter-like_ATP-bd"/>
</dbReference>
<dbReference type="CDD" id="cd03215">
    <property type="entry name" value="ABC_Carb_Monos_II"/>
    <property type="match status" value="1"/>
</dbReference>
<evidence type="ECO:0000256" key="1">
    <source>
        <dbReference type="ARBA" id="ARBA00005417"/>
    </source>
</evidence>
<dbReference type="InterPro" id="IPR027417">
    <property type="entry name" value="P-loop_NTPase"/>
</dbReference>
<dbReference type="GO" id="GO:0005524">
    <property type="term" value="F:ATP binding"/>
    <property type="evidence" value="ECO:0007669"/>
    <property type="project" value="UniProtKB-KW"/>
</dbReference>